<dbReference type="Pfam" id="PF00440">
    <property type="entry name" value="TetR_N"/>
    <property type="match status" value="1"/>
</dbReference>
<gene>
    <name evidence="7" type="ORF">KIN34_07010</name>
</gene>
<dbReference type="InterPro" id="IPR001647">
    <property type="entry name" value="HTH_TetR"/>
</dbReference>
<evidence type="ECO:0000256" key="2">
    <source>
        <dbReference type="ARBA" id="ARBA00023125"/>
    </source>
</evidence>
<evidence type="ECO:0000256" key="3">
    <source>
        <dbReference type="ARBA" id="ARBA00023163"/>
    </source>
</evidence>
<proteinExistence type="predicted"/>
<feature type="region of interest" description="Disordered" evidence="5">
    <location>
        <begin position="177"/>
        <end position="233"/>
    </location>
</feature>
<dbReference type="PANTHER" id="PTHR47506:SF1">
    <property type="entry name" value="HTH-TYPE TRANSCRIPTIONAL REGULATOR YJDC"/>
    <property type="match status" value="1"/>
</dbReference>
<protein>
    <submittedName>
        <fullName evidence="7">TetR family transcriptional regulator</fullName>
    </submittedName>
</protein>
<dbReference type="SUPFAM" id="SSF46689">
    <property type="entry name" value="Homeodomain-like"/>
    <property type="match status" value="1"/>
</dbReference>
<feature type="DNA-binding region" description="H-T-H motif" evidence="4">
    <location>
        <begin position="63"/>
        <end position="82"/>
    </location>
</feature>
<keyword evidence="8" id="KW-1185">Reference proteome</keyword>
<dbReference type="InterPro" id="IPR009057">
    <property type="entry name" value="Homeodomain-like_sf"/>
</dbReference>
<reference evidence="7 8" key="1">
    <citation type="submission" date="2021-05" db="EMBL/GenBank/DDBJ databases">
        <title>Description of Cellulomonas sp. DKR-3 sp. nov.</title>
        <authorList>
            <person name="Dahal R.H."/>
            <person name="Chaudhary D.K."/>
        </authorList>
    </citation>
    <scope>NUCLEOTIDE SEQUENCE [LARGE SCALE GENOMIC DNA]</scope>
    <source>
        <strain evidence="7 8">DKR-3</strain>
    </source>
</reference>
<organism evidence="7 8">
    <name type="scientific">Cellulomonas fulva</name>
    <dbReference type="NCBI Taxonomy" id="2835530"/>
    <lineage>
        <taxon>Bacteria</taxon>
        <taxon>Bacillati</taxon>
        <taxon>Actinomycetota</taxon>
        <taxon>Actinomycetes</taxon>
        <taxon>Micrococcales</taxon>
        <taxon>Cellulomonadaceae</taxon>
        <taxon>Cellulomonas</taxon>
    </lineage>
</organism>
<feature type="compositionally biased region" description="Basic and acidic residues" evidence="5">
    <location>
        <begin position="177"/>
        <end position="189"/>
    </location>
</feature>
<evidence type="ECO:0000256" key="1">
    <source>
        <dbReference type="ARBA" id="ARBA00023015"/>
    </source>
</evidence>
<feature type="region of interest" description="Disordered" evidence="5">
    <location>
        <begin position="1"/>
        <end position="24"/>
    </location>
</feature>
<comment type="caution">
    <text evidence="7">The sequence shown here is derived from an EMBL/GenBank/DDBJ whole genome shotgun (WGS) entry which is preliminary data.</text>
</comment>
<name>A0ABS5TY04_9CELL</name>
<keyword evidence="2 4" id="KW-0238">DNA-binding</keyword>
<keyword evidence="3" id="KW-0804">Transcription</keyword>
<sequence length="317" mass="33659">MTPGASTTRATPRPAPPGPSVPHVDPFAVDGRSARWVDHREARRAELVRIARRTVHHRGPDVSMEEIATAAGTSKSIVYRYFSDKTGLQIAVAEAVVLQIQGALEGVLRVAPTPRDGLRAMVAVYLEMIESSPNVYAFVTRDGSVESGGPLGHFLDSVTHLVALPFARVLADGDAHASDEAASDERASDEAVSDEAVSDERASDEAVSDEAVSDEVAPDEVAPDEAARDDQPSAPLAVHDALAADPATAARSALAEAWAAGAVGFVRGAGEWWMAHRDEAGTPDRETLTAQVAAWLWAGPVGLLARERTTRTPWEIR</sequence>
<dbReference type="PANTHER" id="PTHR47506">
    <property type="entry name" value="TRANSCRIPTIONAL REGULATORY PROTEIN"/>
    <property type="match status" value="1"/>
</dbReference>
<evidence type="ECO:0000313" key="7">
    <source>
        <dbReference type="EMBL" id="MBT0994034.1"/>
    </source>
</evidence>
<accession>A0ABS5TY04</accession>
<dbReference type="Proteomes" id="UP000722125">
    <property type="component" value="Unassembled WGS sequence"/>
</dbReference>
<keyword evidence="1" id="KW-0805">Transcription regulation</keyword>
<feature type="compositionally biased region" description="Acidic residues" evidence="5">
    <location>
        <begin position="206"/>
        <end position="223"/>
    </location>
</feature>
<dbReference type="EMBL" id="JAHBOH010000001">
    <property type="protein sequence ID" value="MBT0994034.1"/>
    <property type="molecule type" value="Genomic_DNA"/>
</dbReference>
<evidence type="ECO:0000259" key="6">
    <source>
        <dbReference type="PROSITE" id="PS50977"/>
    </source>
</evidence>
<dbReference type="Gene3D" id="1.10.357.10">
    <property type="entry name" value="Tetracycline Repressor, domain 2"/>
    <property type="match status" value="1"/>
</dbReference>
<feature type="compositionally biased region" description="Low complexity" evidence="5">
    <location>
        <begin position="1"/>
        <end position="12"/>
    </location>
</feature>
<dbReference type="PROSITE" id="PS50977">
    <property type="entry name" value="HTH_TETR_2"/>
    <property type="match status" value="1"/>
</dbReference>
<evidence type="ECO:0000256" key="4">
    <source>
        <dbReference type="PROSITE-ProRule" id="PRU00335"/>
    </source>
</evidence>
<feature type="domain" description="HTH tetR-type" evidence="6">
    <location>
        <begin position="41"/>
        <end position="100"/>
    </location>
</feature>
<evidence type="ECO:0000256" key="5">
    <source>
        <dbReference type="SAM" id="MobiDB-lite"/>
    </source>
</evidence>
<evidence type="ECO:0000313" key="8">
    <source>
        <dbReference type="Proteomes" id="UP000722125"/>
    </source>
</evidence>